<gene>
    <name evidence="1" type="ORF">LEP1GSC008_2420</name>
</gene>
<dbReference type="EMBL" id="ANCE01000025">
    <property type="protein sequence ID" value="EMK25895.1"/>
    <property type="molecule type" value="Genomic_DNA"/>
</dbReference>
<evidence type="ECO:0000313" key="2">
    <source>
        <dbReference type="Proteomes" id="UP000011980"/>
    </source>
</evidence>
<organism evidence="1 2">
    <name type="scientific">Leptospira kirschneri serovar Bulgarica str. Nikolaevo</name>
    <dbReference type="NCBI Taxonomy" id="1240687"/>
    <lineage>
        <taxon>Bacteria</taxon>
        <taxon>Pseudomonadati</taxon>
        <taxon>Spirochaetota</taxon>
        <taxon>Spirochaetia</taxon>
        <taxon>Leptospirales</taxon>
        <taxon>Leptospiraceae</taxon>
        <taxon>Leptospira</taxon>
    </lineage>
</organism>
<dbReference type="PATRIC" id="fig|1240687.3.peg.518"/>
<evidence type="ECO:0000313" key="1">
    <source>
        <dbReference type="EMBL" id="EMK25895.1"/>
    </source>
</evidence>
<dbReference type="AlphaFoldDB" id="M6FBV2"/>
<comment type="caution">
    <text evidence="1">The sequence shown here is derived from an EMBL/GenBank/DDBJ whole genome shotgun (WGS) entry which is preliminary data.</text>
</comment>
<sequence length="55" mass="6478">MWELILLEKSFSTELTLKRILILMMVAKQRFCAKIGLDNDSFCIRVVEKFHSEDS</sequence>
<protein>
    <submittedName>
        <fullName evidence="1">Uncharacterized protein</fullName>
    </submittedName>
</protein>
<name>M6FBV2_9LEPT</name>
<proteinExistence type="predicted"/>
<dbReference type="Proteomes" id="UP000011980">
    <property type="component" value="Unassembled WGS sequence"/>
</dbReference>
<accession>M6FBV2</accession>
<reference evidence="1 2" key="1">
    <citation type="submission" date="2013-01" db="EMBL/GenBank/DDBJ databases">
        <authorList>
            <person name="Harkins D.M."/>
            <person name="Durkin A.S."/>
            <person name="Brinkac L.M."/>
            <person name="Haft D.H."/>
            <person name="Selengut J.D."/>
            <person name="Sanka R."/>
            <person name="DePew J."/>
            <person name="Purushe J."/>
            <person name="Galloway R.L."/>
            <person name="Vinetz J.M."/>
            <person name="Sutton G.G."/>
            <person name="Nierman W.C."/>
            <person name="Fouts D.E."/>
        </authorList>
    </citation>
    <scope>NUCLEOTIDE SEQUENCE [LARGE SCALE GENOMIC DNA]</scope>
    <source>
        <strain evidence="1 2">Nikolaevo</strain>
    </source>
</reference>